<feature type="compositionally biased region" description="Low complexity" evidence="4">
    <location>
        <begin position="36"/>
        <end position="52"/>
    </location>
</feature>
<feature type="compositionally biased region" description="Polar residues" evidence="4">
    <location>
        <begin position="209"/>
        <end position="234"/>
    </location>
</feature>
<dbReference type="InParanoid" id="A0A132BC67"/>
<dbReference type="InterPro" id="IPR002110">
    <property type="entry name" value="Ankyrin_rpt"/>
</dbReference>
<dbReference type="SMART" id="SM00248">
    <property type="entry name" value="ANK"/>
    <property type="match status" value="5"/>
</dbReference>
<feature type="repeat" description="ANK" evidence="3">
    <location>
        <begin position="382"/>
        <end position="414"/>
    </location>
</feature>
<feature type="compositionally biased region" description="Pro residues" evidence="4">
    <location>
        <begin position="194"/>
        <end position="207"/>
    </location>
</feature>
<feature type="compositionally biased region" description="Polar residues" evidence="4">
    <location>
        <begin position="171"/>
        <end position="187"/>
    </location>
</feature>
<dbReference type="AlphaFoldDB" id="A0A132BC67"/>
<dbReference type="EMBL" id="KQ947430">
    <property type="protein sequence ID" value="KUJ09961.1"/>
    <property type="molecule type" value="Genomic_DNA"/>
</dbReference>
<dbReference type="Pfam" id="PF12796">
    <property type="entry name" value="Ank_2"/>
    <property type="match status" value="1"/>
</dbReference>
<dbReference type="PROSITE" id="PS50088">
    <property type="entry name" value="ANK_REPEAT"/>
    <property type="match status" value="2"/>
</dbReference>
<keyword evidence="2 3" id="KW-0040">ANK repeat</keyword>
<feature type="repeat" description="ANK" evidence="3">
    <location>
        <begin position="316"/>
        <end position="348"/>
    </location>
</feature>
<dbReference type="PANTHER" id="PTHR24171">
    <property type="entry name" value="ANKYRIN REPEAT DOMAIN-CONTAINING PROTEIN 39-RELATED"/>
    <property type="match status" value="1"/>
</dbReference>
<feature type="region of interest" description="Disordered" evidence="4">
    <location>
        <begin position="34"/>
        <end position="257"/>
    </location>
</feature>
<protein>
    <submittedName>
        <fullName evidence="5">Ankyrin</fullName>
    </submittedName>
</protein>
<reference evidence="5 6" key="1">
    <citation type="submission" date="2015-10" db="EMBL/GenBank/DDBJ databases">
        <title>Full genome of DAOMC 229536 Phialocephala scopiformis, a fungal endophyte of spruce producing the potent anti-insectan compound rugulosin.</title>
        <authorList>
            <consortium name="DOE Joint Genome Institute"/>
            <person name="Walker A.K."/>
            <person name="Frasz S.L."/>
            <person name="Seifert K.A."/>
            <person name="Miller J.D."/>
            <person name="Mondo S.J."/>
            <person name="Labutti K."/>
            <person name="Lipzen A."/>
            <person name="Dockter R."/>
            <person name="Kennedy M."/>
            <person name="Grigoriev I.V."/>
            <person name="Spatafora J.W."/>
        </authorList>
    </citation>
    <scope>NUCLEOTIDE SEQUENCE [LARGE SCALE GENOMIC DNA]</scope>
    <source>
        <strain evidence="5 6">CBS 120377</strain>
    </source>
</reference>
<keyword evidence="6" id="KW-1185">Reference proteome</keyword>
<dbReference type="STRING" id="149040.A0A132BC67"/>
<dbReference type="SUPFAM" id="SSF48403">
    <property type="entry name" value="Ankyrin repeat"/>
    <property type="match status" value="1"/>
</dbReference>
<feature type="compositionally biased region" description="Pro residues" evidence="4">
    <location>
        <begin position="70"/>
        <end position="80"/>
    </location>
</feature>
<evidence type="ECO:0000256" key="1">
    <source>
        <dbReference type="ARBA" id="ARBA00022737"/>
    </source>
</evidence>
<name>A0A132BC67_MOLSC</name>
<dbReference type="InterPro" id="IPR036770">
    <property type="entry name" value="Ankyrin_rpt-contain_sf"/>
</dbReference>
<dbReference type="PANTHER" id="PTHR24171:SF9">
    <property type="entry name" value="ANKYRIN REPEAT DOMAIN-CONTAINING PROTEIN 39"/>
    <property type="match status" value="1"/>
</dbReference>
<dbReference type="GeneID" id="28825709"/>
<dbReference type="Pfam" id="PF00023">
    <property type="entry name" value="Ank"/>
    <property type="match status" value="1"/>
</dbReference>
<sequence>MDRFFDKAKKALDSTTHLIAENQNFRTMDIARFRGTGHSSPHHSSPPATAPHESTNSHNHVSQALTPYPTTTPLPYPPSPSSTAHHGSNMNYPIQSLPPATSNGSSPYPHSNQPSPLSTPHASTVDNPYQFSPTPTTASYGTAMHLPQDHSPIPTPYGYSPSHPALPVTTPYGSVTEQSNHSAPSATPYNSNMYPPPIYSSPIPAPETPYSTGPSPSTQPLAYSQANYSETHSTVPFPNAVPGPNANPPTNNTQSLPDQPVLTFQQKLQLKKNQGNLDSQLMQAVIRDNAEQVESLLKQGADVNALVPAESLGHRYPVTPLYLAAYKKHNDVLRVLLLYHPNVDAYSSYNHGTALSAAITQCNLEACEELLSAEANPNLECAGGLPLLCCLNRDDTDIMELLVMAGADVNAKPKDKSSMPGDSILGTACVYIHTKVVKYLISEGARVEDLKDERQYNFAKRCMET</sequence>
<proteinExistence type="predicted"/>
<keyword evidence="1" id="KW-0677">Repeat</keyword>
<organism evidence="5 6">
    <name type="scientific">Mollisia scopiformis</name>
    <name type="common">Conifer needle endophyte fungus</name>
    <name type="synonym">Phialocephala scopiformis</name>
    <dbReference type="NCBI Taxonomy" id="149040"/>
    <lineage>
        <taxon>Eukaryota</taxon>
        <taxon>Fungi</taxon>
        <taxon>Dikarya</taxon>
        <taxon>Ascomycota</taxon>
        <taxon>Pezizomycotina</taxon>
        <taxon>Leotiomycetes</taxon>
        <taxon>Helotiales</taxon>
        <taxon>Mollisiaceae</taxon>
        <taxon>Mollisia</taxon>
    </lineage>
</organism>
<feature type="compositionally biased region" description="Polar residues" evidence="4">
    <location>
        <begin position="84"/>
        <end position="140"/>
    </location>
</feature>
<dbReference type="KEGG" id="psco:LY89DRAFT_689853"/>
<gene>
    <name evidence="5" type="ORF">LY89DRAFT_689853</name>
</gene>
<dbReference type="OrthoDB" id="426293at2759"/>
<evidence type="ECO:0000313" key="5">
    <source>
        <dbReference type="EMBL" id="KUJ09961.1"/>
    </source>
</evidence>
<feature type="compositionally biased region" description="Polar residues" evidence="4">
    <location>
        <begin position="53"/>
        <end position="64"/>
    </location>
</feature>
<evidence type="ECO:0000256" key="3">
    <source>
        <dbReference type="PROSITE-ProRule" id="PRU00023"/>
    </source>
</evidence>
<dbReference type="RefSeq" id="XP_018064316.1">
    <property type="nucleotide sequence ID" value="XM_018215983.1"/>
</dbReference>
<dbReference type="Proteomes" id="UP000070700">
    <property type="component" value="Unassembled WGS sequence"/>
</dbReference>
<dbReference type="Gene3D" id="1.25.40.20">
    <property type="entry name" value="Ankyrin repeat-containing domain"/>
    <property type="match status" value="1"/>
</dbReference>
<evidence type="ECO:0000313" key="6">
    <source>
        <dbReference type="Proteomes" id="UP000070700"/>
    </source>
</evidence>
<evidence type="ECO:0000256" key="2">
    <source>
        <dbReference type="ARBA" id="ARBA00023043"/>
    </source>
</evidence>
<evidence type="ECO:0000256" key="4">
    <source>
        <dbReference type="SAM" id="MobiDB-lite"/>
    </source>
</evidence>
<accession>A0A132BC67</accession>